<sequence>MSTTHPTNITTEWDDLQRKHGNLPKLEEQETNEVRDSRLVEIAERELLREARLKEWKRRVQARVQPIFGVPVHINEENFVREVTNASKAVDTSQTGDADDAECNGKDGIVRDSSANAGESQSDLLSTAGQYIPVLLLDDRREAAYLRQAWNELARRHPHVKFTVAPANRVLKCDNSNAVAPSSLLLYFGGRCIMQRPALSILQSMTYELADSSVECRIANALEAVLNSVSGHGAFLCARPEQASSDSEIDSDESDNHALRSAGKSFQRDFLSKLSGGKMRRDSDSESDRETTAKTYTSWVFDRALK</sequence>
<dbReference type="Proteomes" id="UP001195914">
    <property type="component" value="Unassembled WGS sequence"/>
</dbReference>
<gene>
    <name evidence="3" type="ORF">X943_003238</name>
</gene>
<reference evidence="3" key="1">
    <citation type="journal article" date="2014" name="Nucleic Acids Res.">
        <title>The evolutionary dynamics of variant antigen genes in Babesia reveal a history of genomic innovation underlying host-parasite interaction.</title>
        <authorList>
            <person name="Jackson A.P."/>
            <person name="Otto T.D."/>
            <person name="Darby A."/>
            <person name="Ramaprasad A."/>
            <person name="Xia D."/>
            <person name="Echaide I.E."/>
            <person name="Farber M."/>
            <person name="Gahlot S."/>
            <person name="Gamble J."/>
            <person name="Gupta D."/>
            <person name="Gupta Y."/>
            <person name="Jackson L."/>
            <person name="Malandrin L."/>
            <person name="Malas T.B."/>
            <person name="Moussa E."/>
            <person name="Nair M."/>
            <person name="Reid A.J."/>
            <person name="Sanders M."/>
            <person name="Sharma J."/>
            <person name="Tracey A."/>
            <person name="Quail M.A."/>
            <person name="Weir W."/>
            <person name="Wastling J.M."/>
            <person name="Hall N."/>
            <person name="Willadsen P."/>
            <person name="Lingelbach K."/>
            <person name="Shiels B."/>
            <person name="Tait A."/>
            <person name="Berriman M."/>
            <person name="Allred D.R."/>
            <person name="Pain A."/>
        </authorList>
    </citation>
    <scope>NUCLEOTIDE SEQUENCE</scope>
    <source>
        <strain evidence="3">1802A</strain>
    </source>
</reference>
<dbReference type="AlphaFoldDB" id="A0AAD9LKI4"/>
<feature type="compositionally biased region" description="Polar residues" evidence="2">
    <location>
        <begin position="87"/>
        <end position="96"/>
    </location>
</feature>
<evidence type="ECO:0000256" key="2">
    <source>
        <dbReference type="SAM" id="MobiDB-lite"/>
    </source>
</evidence>
<accession>A0AAD9LKI4</accession>
<proteinExistence type="inferred from homology"/>
<evidence type="ECO:0000256" key="1">
    <source>
        <dbReference type="ARBA" id="ARBA00009686"/>
    </source>
</evidence>
<evidence type="ECO:0000313" key="3">
    <source>
        <dbReference type="EMBL" id="KAK1938664.1"/>
    </source>
</evidence>
<dbReference type="GO" id="GO:0006457">
    <property type="term" value="P:protein folding"/>
    <property type="evidence" value="ECO:0007669"/>
    <property type="project" value="TreeGrafter"/>
</dbReference>
<protein>
    <recommendedName>
        <fullName evidence="5">Phosducin thioredoxin-like domain-containing protein</fullName>
    </recommendedName>
</protein>
<dbReference type="Gene3D" id="3.40.30.10">
    <property type="entry name" value="Glutaredoxin"/>
    <property type="match status" value="1"/>
</dbReference>
<comment type="similarity">
    <text evidence="1">Belongs to the phosducin family.</text>
</comment>
<feature type="region of interest" description="Disordered" evidence="2">
    <location>
        <begin position="245"/>
        <end position="264"/>
    </location>
</feature>
<evidence type="ECO:0000313" key="4">
    <source>
        <dbReference type="Proteomes" id="UP001195914"/>
    </source>
</evidence>
<dbReference type="InterPro" id="IPR036249">
    <property type="entry name" value="Thioredoxin-like_sf"/>
</dbReference>
<feature type="compositionally biased region" description="Basic and acidic residues" evidence="2">
    <location>
        <begin position="279"/>
        <end position="292"/>
    </location>
</feature>
<dbReference type="PANTHER" id="PTHR45809">
    <property type="entry name" value="VIRAL IAP-ASSOCIATED FACTOR HOMOLOG"/>
    <property type="match status" value="1"/>
</dbReference>
<keyword evidence="4" id="KW-1185">Reference proteome</keyword>
<dbReference type="EMBL" id="JAHBMH010000024">
    <property type="protein sequence ID" value="KAK1938664.1"/>
    <property type="molecule type" value="Genomic_DNA"/>
</dbReference>
<dbReference type="PANTHER" id="PTHR45809:SF3">
    <property type="entry name" value="VIRAL IAP-ASSOCIATED FACTOR HOMOLOG"/>
    <property type="match status" value="1"/>
</dbReference>
<feature type="compositionally biased region" description="Polar residues" evidence="2">
    <location>
        <begin position="113"/>
        <end position="122"/>
    </location>
</feature>
<feature type="region of interest" description="Disordered" evidence="2">
    <location>
        <begin position="87"/>
        <end position="122"/>
    </location>
</feature>
<reference evidence="3" key="2">
    <citation type="submission" date="2021-05" db="EMBL/GenBank/DDBJ databases">
        <authorList>
            <person name="Pain A."/>
        </authorList>
    </citation>
    <scope>NUCLEOTIDE SEQUENCE</scope>
    <source>
        <strain evidence="3">1802A</strain>
    </source>
</reference>
<name>A0AAD9LKI4_BABDI</name>
<dbReference type="SUPFAM" id="SSF52833">
    <property type="entry name" value="Thioredoxin-like"/>
    <property type="match status" value="1"/>
</dbReference>
<feature type="region of interest" description="Disordered" evidence="2">
    <location>
        <begin position="270"/>
        <end position="293"/>
    </location>
</feature>
<evidence type="ECO:0008006" key="5">
    <source>
        <dbReference type="Google" id="ProtNLM"/>
    </source>
</evidence>
<dbReference type="InterPro" id="IPR051498">
    <property type="entry name" value="Phosducin-like_chap/apop_reg"/>
</dbReference>
<comment type="caution">
    <text evidence="3">The sequence shown here is derived from an EMBL/GenBank/DDBJ whole genome shotgun (WGS) entry which is preliminary data.</text>
</comment>
<dbReference type="GO" id="GO:0005737">
    <property type="term" value="C:cytoplasm"/>
    <property type="evidence" value="ECO:0007669"/>
    <property type="project" value="TreeGrafter"/>
</dbReference>
<organism evidence="3 4">
    <name type="scientific">Babesia divergens</name>
    <dbReference type="NCBI Taxonomy" id="32595"/>
    <lineage>
        <taxon>Eukaryota</taxon>
        <taxon>Sar</taxon>
        <taxon>Alveolata</taxon>
        <taxon>Apicomplexa</taxon>
        <taxon>Aconoidasida</taxon>
        <taxon>Piroplasmida</taxon>
        <taxon>Babesiidae</taxon>
        <taxon>Babesia</taxon>
    </lineage>
</organism>